<dbReference type="PANTHER" id="PTHR10900:SF77">
    <property type="entry name" value="FI19380P1"/>
    <property type="match status" value="1"/>
</dbReference>
<protein>
    <submittedName>
        <fullName evidence="2">FAS1 domain-containing protein</fullName>
    </submittedName>
</protein>
<dbReference type="AlphaFoldDB" id="A0AA39U5X2"/>
<dbReference type="GO" id="GO:0000329">
    <property type="term" value="C:fungal-type vacuole membrane"/>
    <property type="evidence" value="ECO:0007669"/>
    <property type="project" value="TreeGrafter"/>
</dbReference>
<sequence length="378" mass="39982">MSSQSSPRRASRYDFQLPRGAPCLHAGLSKTCFDWTDSKQIIAPNDFAFAKVGNWGGKTPEGIEAGLKYHVIKTPINTLSIPKGDSIFAATTLDDPRFSNVTGGQQLILTKQPGGEVVLTSGFATRGTIVVEDIAFESGIVQVVDSVMRIPEPLDSTARNAYTDLTAFLGALSLTGIADDILAAKDVTVLAPRNAAFQQLAGVLHDTPVDDLKRILHYHIIPDAVLHSWELQNGSSLISAEKKKPMEITRLGNYIFANSAQLLQTDILLSNGLVQMLDNILSPDHADARPDVTATAQRPVITPSGATVTGTAAPVPFTSNLPCTSDCPETATFNDKAPTARPTSTFVPMPDSAPPSHSGLLGVGIGAGLVVGALFMGI</sequence>
<comment type="caution">
    <text evidence="2">The sequence shown here is derived from an EMBL/GenBank/DDBJ whole genome shotgun (WGS) entry which is preliminary data.</text>
</comment>
<dbReference type="Pfam" id="PF02469">
    <property type="entry name" value="Fasciclin"/>
    <property type="match status" value="2"/>
</dbReference>
<proteinExistence type="predicted"/>
<keyword evidence="3" id="KW-1185">Reference proteome</keyword>
<dbReference type="SUPFAM" id="SSF82153">
    <property type="entry name" value="FAS1 domain"/>
    <property type="match status" value="2"/>
</dbReference>
<dbReference type="InterPro" id="IPR000782">
    <property type="entry name" value="FAS1_domain"/>
</dbReference>
<dbReference type="GO" id="GO:0016236">
    <property type="term" value="P:macroautophagy"/>
    <property type="evidence" value="ECO:0007669"/>
    <property type="project" value="TreeGrafter"/>
</dbReference>
<evidence type="ECO:0000259" key="1">
    <source>
        <dbReference type="PROSITE" id="PS50213"/>
    </source>
</evidence>
<dbReference type="SMART" id="SM00554">
    <property type="entry name" value="FAS1"/>
    <property type="match status" value="2"/>
</dbReference>
<reference evidence="2" key="1">
    <citation type="submission" date="2023-06" db="EMBL/GenBank/DDBJ databases">
        <title>Genome-scale phylogeny and comparative genomics of the fungal order Sordariales.</title>
        <authorList>
            <consortium name="Lawrence Berkeley National Laboratory"/>
            <person name="Hensen N."/>
            <person name="Bonometti L."/>
            <person name="Westerberg I."/>
            <person name="Brannstrom I.O."/>
            <person name="Guillou S."/>
            <person name="Cros-Aarteil S."/>
            <person name="Calhoun S."/>
            <person name="Haridas S."/>
            <person name="Kuo A."/>
            <person name="Mondo S."/>
            <person name="Pangilinan J."/>
            <person name="Riley R."/>
            <person name="Labutti K."/>
            <person name="Andreopoulos B."/>
            <person name="Lipzen A."/>
            <person name="Chen C."/>
            <person name="Yanf M."/>
            <person name="Daum C."/>
            <person name="Ng V."/>
            <person name="Clum A."/>
            <person name="Steindorff A."/>
            <person name="Ohm R."/>
            <person name="Martin F."/>
            <person name="Silar P."/>
            <person name="Natvig D."/>
            <person name="Lalanne C."/>
            <person name="Gautier V."/>
            <person name="Ament-Velasquez S.L."/>
            <person name="Kruys A."/>
            <person name="Hutchinson M.I."/>
            <person name="Powell A.J."/>
            <person name="Barry K."/>
            <person name="Miller A.N."/>
            <person name="Grigoriev I.V."/>
            <person name="Debuchy R."/>
            <person name="Gladieux P."/>
            <person name="Thoren M.H."/>
            <person name="Johannesson H."/>
        </authorList>
    </citation>
    <scope>NUCLEOTIDE SEQUENCE</scope>
    <source>
        <strain evidence="2">CBS 606.72</strain>
    </source>
</reference>
<dbReference type="PANTHER" id="PTHR10900">
    <property type="entry name" value="PERIOSTIN-RELATED"/>
    <property type="match status" value="1"/>
</dbReference>
<gene>
    <name evidence="2" type="ORF">B0T14DRAFT_333150</name>
</gene>
<feature type="domain" description="FAS1" evidence="1">
    <location>
        <begin position="1"/>
        <end position="148"/>
    </location>
</feature>
<accession>A0AA39U5X2</accession>
<dbReference type="PROSITE" id="PS50213">
    <property type="entry name" value="FAS1"/>
    <property type="match status" value="2"/>
</dbReference>
<organism evidence="2 3">
    <name type="scientific">Immersiella caudata</name>
    <dbReference type="NCBI Taxonomy" id="314043"/>
    <lineage>
        <taxon>Eukaryota</taxon>
        <taxon>Fungi</taxon>
        <taxon>Dikarya</taxon>
        <taxon>Ascomycota</taxon>
        <taxon>Pezizomycotina</taxon>
        <taxon>Sordariomycetes</taxon>
        <taxon>Sordariomycetidae</taxon>
        <taxon>Sordariales</taxon>
        <taxon>Lasiosphaeriaceae</taxon>
        <taxon>Immersiella</taxon>
    </lineage>
</organism>
<evidence type="ECO:0000313" key="2">
    <source>
        <dbReference type="EMBL" id="KAK0611640.1"/>
    </source>
</evidence>
<dbReference type="InterPro" id="IPR050904">
    <property type="entry name" value="Adhesion/Biosynth-related"/>
</dbReference>
<name>A0AA39U5X2_9PEZI</name>
<evidence type="ECO:0000313" key="3">
    <source>
        <dbReference type="Proteomes" id="UP001175000"/>
    </source>
</evidence>
<dbReference type="Proteomes" id="UP001175000">
    <property type="component" value="Unassembled WGS sequence"/>
</dbReference>
<feature type="domain" description="FAS1" evidence="1">
    <location>
        <begin position="152"/>
        <end position="281"/>
    </location>
</feature>
<dbReference type="Gene3D" id="2.30.180.10">
    <property type="entry name" value="FAS1 domain"/>
    <property type="match status" value="2"/>
</dbReference>
<dbReference type="InterPro" id="IPR036378">
    <property type="entry name" value="FAS1_dom_sf"/>
</dbReference>
<dbReference type="EMBL" id="JAULSU010000007">
    <property type="protein sequence ID" value="KAK0611640.1"/>
    <property type="molecule type" value="Genomic_DNA"/>
</dbReference>